<dbReference type="AlphaFoldDB" id="A0A7H1J465"/>
<dbReference type="PANTHER" id="PTHR43000">
    <property type="entry name" value="DTDP-D-GLUCOSE 4,6-DEHYDRATASE-RELATED"/>
    <property type="match status" value="1"/>
</dbReference>
<keyword evidence="5" id="KW-1185">Reference proteome</keyword>
<dbReference type="Pfam" id="PF01370">
    <property type="entry name" value="Epimerase"/>
    <property type="match status" value="1"/>
</dbReference>
<dbReference type="RefSeq" id="WP_111609040.1">
    <property type="nucleotide sequence ID" value="NZ_BMLJ01000027.1"/>
</dbReference>
<comment type="similarity">
    <text evidence="2">Belongs to the NAD(P)-dependent epimerase/dehydratase family.</text>
</comment>
<accession>A0A7H1J465</accession>
<gene>
    <name evidence="4" type="ORF">IBG28_16575</name>
</gene>
<proteinExistence type="inferred from homology"/>
<feature type="domain" description="NAD-dependent epimerase/dehydratase" evidence="3">
    <location>
        <begin position="7"/>
        <end position="220"/>
    </location>
</feature>
<evidence type="ECO:0000313" key="5">
    <source>
        <dbReference type="Proteomes" id="UP000516370"/>
    </source>
</evidence>
<evidence type="ECO:0000259" key="3">
    <source>
        <dbReference type="Pfam" id="PF01370"/>
    </source>
</evidence>
<dbReference type="KEGG" id="mard:IBG28_16575"/>
<protein>
    <submittedName>
        <fullName evidence="4">NAD(P)-dependent oxidoreductase</fullName>
    </submittedName>
</protein>
<evidence type="ECO:0000313" key="4">
    <source>
        <dbReference type="EMBL" id="QNT05281.1"/>
    </source>
</evidence>
<dbReference type="OrthoDB" id="9803010at2"/>
<dbReference type="InterPro" id="IPR001509">
    <property type="entry name" value="Epimerase_deHydtase"/>
</dbReference>
<dbReference type="Proteomes" id="UP000516370">
    <property type="component" value="Chromosome"/>
</dbReference>
<comment type="pathway">
    <text evidence="1">Bacterial outer membrane biogenesis; LPS O-antigen biosynthesis.</text>
</comment>
<reference evidence="4 5" key="1">
    <citation type="submission" date="2020-09" db="EMBL/GenBank/DDBJ databases">
        <title>Complete genome sequence of an Arctic sea ice bacterium Marinomonas arctica BSI20414.</title>
        <authorList>
            <person name="Liao L."/>
            <person name="Chen B."/>
        </authorList>
    </citation>
    <scope>NUCLEOTIDE SEQUENCE [LARGE SCALE GENOMIC DNA]</scope>
    <source>
        <strain evidence="4 5">BSI20414</strain>
    </source>
</reference>
<sequence>MSNKTILVGPTGFLGPAFLKKDSSIIAVGRSKIPSHLENQFVEIGGDLDFSPLDRVEFDNVIFLIGCSEHKLLNSHPTMAIEKNVLALSSFLMYLKKSKRVVKKIINFTTMLQYDSLKMSIPCGENQPRNPYVNNYVMSKYISELITEQYRDTFSIIDVRISNVYGPTQLHRPDIVPSLIWSILETAQASVWNKTPKRDFIYIDDAVDAVLKLIHSNYSGPINLGSGASYSVGELCLYLEEISGVSISDQNIPVSGHMEFCQDISLITSIIDWYPKYKLYDGLKLTYDEMKSFYETQFL</sequence>
<organism evidence="4 5">
    <name type="scientific">Marinomonas arctica</name>
    <dbReference type="NCBI Taxonomy" id="383750"/>
    <lineage>
        <taxon>Bacteria</taxon>
        <taxon>Pseudomonadati</taxon>
        <taxon>Pseudomonadota</taxon>
        <taxon>Gammaproteobacteria</taxon>
        <taxon>Oceanospirillales</taxon>
        <taxon>Oceanospirillaceae</taxon>
        <taxon>Marinomonas</taxon>
    </lineage>
</organism>
<dbReference type="Gene3D" id="3.90.25.10">
    <property type="entry name" value="UDP-galactose 4-epimerase, domain 1"/>
    <property type="match status" value="1"/>
</dbReference>
<dbReference type="Gene3D" id="3.40.50.720">
    <property type="entry name" value="NAD(P)-binding Rossmann-like Domain"/>
    <property type="match status" value="1"/>
</dbReference>
<name>A0A7H1J465_9GAMM</name>
<dbReference type="EMBL" id="CP061081">
    <property type="protein sequence ID" value="QNT05281.1"/>
    <property type="molecule type" value="Genomic_DNA"/>
</dbReference>
<evidence type="ECO:0000256" key="1">
    <source>
        <dbReference type="ARBA" id="ARBA00005125"/>
    </source>
</evidence>
<dbReference type="InterPro" id="IPR036291">
    <property type="entry name" value="NAD(P)-bd_dom_sf"/>
</dbReference>
<dbReference type="SUPFAM" id="SSF51735">
    <property type="entry name" value="NAD(P)-binding Rossmann-fold domains"/>
    <property type="match status" value="1"/>
</dbReference>
<evidence type="ECO:0000256" key="2">
    <source>
        <dbReference type="ARBA" id="ARBA00007637"/>
    </source>
</evidence>